<dbReference type="OrthoDB" id="180193at2"/>
<proteinExistence type="predicted"/>
<dbReference type="InterPro" id="IPR036661">
    <property type="entry name" value="Luciferase-like_sf"/>
</dbReference>
<dbReference type="SUPFAM" id="SSF51679">
    <property type="entry name" value="Bacterial luciferase-like"/>
    <property type="match status" value="1"/>
</dbReference>
<keyword evidence="4" id="KW-1185">Reference proteome</keyword>
<sequence length="330" mass="37019">MRGHTIGYAVGLEQFGPAEAVELAHRAEQHGFSGTIMSDRFQPWTPAQGHASFTWSVLGALGLQTRGELGCVTTPGFRMHPASVAQAAATVSAMYPDRHWLGIGSGELINEHIVGEYWPEAHARVERMFEAVELIGKLFAREERDVRHEGRYFKLESTRLWGLDVRPPEIVVAASGPVTARRAGRSADGFITVEAPPERLELLLRRFGERAREGGKRAGALRKVIQLRVSWAQTKERAVQNAIEEWPIAAMRFSKVDIRSPYEVAQMARTVRAEDFSGHLLISADPEEHRAYLQRHVDMGFTDIYVHNVGRNQAEFMKVYGDEVIPGVRW</sequence>
<dbReference type="Proteomes" id="UP000433493">
    <property type="component" value="Unassembled WGS sequence"/>
</dbReference>
<dbReference type="EMBL" id="WBKB01000001">
    <property type="protein sequence ID" value="KAB1645154.1"/>
    <property type="molecule type" value="Genomic_DNA"/>
</dbReference>
<accession>A0A7J5BFZ5</accession>
<protein>
    <submittedName>
        <fullName evidence="3">TIGR03557 family F420-dependent LLM class oxidoreductase</fullName>
        <ecNumber evidence="3">1.-.-.-</ecNumber>
    </submittedName>
</protein>
<dbReference type="InterPro" id="IPR050564">
    <property type="entry name" value="F420-G6PD/mer"/>
</dbReference>
<organism evidence="3 4">
    <name type="scientific">Gulosibacter chungangensis</name>
    <dbReference type="NCBI Taxonomy" id="979746"/>
    <lineage>
        <taxon>Bacteria</taxon>
        <taxon>Bacillati</taxon>
        <taxon>Actinomycetota</taxon>
        <taxon>Actinomycetes</taxon>
        <taxon>Micrococcales</taxon>
        <taxon>Microbacteriaceae</taxon>
        <taxon>Gulosibacter</taxon>
    </lineage>
</organism>
<dbReference type="CDD" id="cd01097">
    <property type="entry name" value="Tetrahydromethanopterin_reductase"/>
    <property type="match status" value="1"/>
</dbReference>
<dbReference type="InterPro" id="IPR019945">
    <property type="entry name" value="F420_G6P_DH-rel"/>
</dbReference>
<evidence type="ECO:0000256" key="1">
    <source>
        <dbReference type="ARBA" id="ARBA00023002"/>
    </source>
</evidence>
<evidence type="ECO:0000259" key="2">
    <source>
        <dbReference type="Pfam" id="PF00296"/>
    </source>
</evidence>
<dbReference type="GO" id="GO:0016705">
    <property type="term" value="F:oxidoreductase activity, acting on paired donors, with incorporation or reduction of molecular oxygen"/>
    <property type="evidence" value="ECO:0007669"/>
    <property type="project" value="InterPro"/>
</dbReference>
<dbReference type="Gene3D" id="3.20.20.30">
    <property type="entry name" value="Luciferase-like domain"/>
    <property type="match status" value="1"/>
</dbReference>
<dbReference type="AlphaFoldDB" id="A0A7J5BFZ5"/>
<dbReference type="PANTHER" id="PTHR43244:SF1">
    <property type="entry name" value="5,10-METHYLENETETRAHYDROMETHANOPTERIN REDUCTASE"/>
    <property type="match status" value="1"/>
</dbReference>
<dbReference type="InterPro" id="IPR011251">
    <property type="entry name" value="Luciferase-like_dom"/>
</dbReference>
<dbReference type="RefSeq" id="WP_158051164.1">
    <property type="nucleotide sequence ID" value="NZ_WBKB01000001.1"/>
</dbReference>
<name>A0A7J5BFZ5_9MICO</name>
<reference evidence="3 4" key="1">
    <citation type="submission" date="2019-09" db="EMBL/GenBank/DDBJ databases">
        <title>Phylogeny of genus Pseudoclavibacter and closely related genus.</title>
        <authorList>
            <person name="Li Y."/>
        </authorList>
    </citation>
    <scope>NUCLEOTIDE SEQUENCE [LARGE SCALE GENOMIC DNA]</scope>
    <source>
        <strain evidence="3 4">KCTC 13959</strain>
    </source>
</reference>
<feature type="domain" description="Luciferase-like" evidence="2">
    <location>
        <begin position="11"/>
        <end position="302"/>
    </location>
</feature>
<keyword evidence="1 3" id="KW-0560">Oxidoreductase</keyword>
<comment type="caution">
    <text evidence="3">The sequence shown here is derived from an EMBL/GenBank/DDBJ whole genome shotgun (WGS) entry which is preliminary data.</text>
</comment>
<dbReference type="EC" id="1.-.-.-" evidence="3"/>
<evidence type="ECO:0000313" key="4">
    <source>
        <dbReference type="Proteomes" id="UP000433493"/>
    </source>
</evidence>
<gene>
    <name evidence="3" type="ORF">F8O05_02550</name>
</gene>
<dbReference type="PANTHER" id="PTHR43244">
    <property type="match status" value="1"/>
</dbReference>
<dbReference type="Pfam" id="PF00296">
    <property type="entry name" value="Bac_luciferase"/>
    <property type="match status" value="1"/>
</dbReference>
<evidence type="ECO:0000313" key="3">
    <source>
        <dbReference type="EMBL" id="KAB1645154.1"/>
    </source>
</evidence>
<dbReference type="NCBIfam" id="TIGR03557">
    <property type="entry name" value="F420_G6P_family"/>
    <property type="match status" value="1"/>
</dbReference>